<dbReference type="RefSeq" id="XP_030385372.1">
    <property type="nucleotide sequence ID" value="XM_030529512.1"/>
</dbReference>
<comment type="subcellular location">
    <subcellularLocation>
        <location evidence="1">Endomembrane system</location>
    </subcellularLocation>
</comment>
<dbReference type="InterPro" id="IPR050187">
    <property type="entry name" value="Lipid_Phosphate_FormReg"/>
</dbReference>
<dbReference type="Proteomes" id="UP000504634">
    <property type="component" value="Unplaced"/>
</dbReference>
<dbReference type="InterPro" id="IPR017438">
    <property type="entry name" value="ATP-NAD_kinase_N"/>
</dbReference>
<dbReference type="InterPro" id="IPR045540">
    <property type="entry name" value="YegS/DAGK_C"/>
</dbReference>
<name>A0A6J2UE27_DROLE</name>
<sequence>MNKDHEKPASACSTPIAATQYELSDTFYTNQQKGHVFRVRLNGDGFTLQRESPSGTKEQVVKICDIVGGRCMRLKQSRRSLANACACSSGNSSSSPAASARVHSGATGDTPSKCSAASREEYHRGGATADYYDGDVSAYLYVFAYVLKKKSLRSTLHRERTVLRLRFRSFDTFDDNMREAERWYRALRWQLHHTLEEIFVTRIQDERRRRVLVLLNPKSGSGKAREMFNMHVCPVFNEAEVPYDLYVTKHSNYASEFVRTRPLNVWCCVVAVGGDGLFHEILNGLLQREDWAQILRTTALGIVPCGSGNGLAKSIAHTYNEPYSSKPILGSVLTIISGQTTAMDVVRVDLPDRTIYSFLSIGWGLISDIDIESERLRILGYQRFTLWTLHRLVSLRTYNGKISYLPIKEHQPPQDNLLQPLKAQLSRSCTMHIDKLSSNQGFHQSAEFLPQEFEDVISLETSINHSFRSRCDSWLSNGSRRSFYYSISESVYHSLADESDCIAASSDNPRQAYGPASNIPKLEEPLPLDEGWCVEEGQFVMMHAAYQTHLGTDCHFVPKAQLNDGTIYLIIIRTGISRPQLLNFLINMSSGTHLPEKNGEFVKVLPVRAFRLEPYDDHGIITVDGELVEFGPLQAEVLPGIARVTIPK</sequence>
<dbReference type="PANTHER" id="PTHR12358">
    <property type="entry name" value="SPHINGOSINE KINASE"/>
    <property type="match status" value="1"/>
</dbReference>
<feature type="compositionally biased region" description="Low complexity" evidence="8">
    <location>
        <begin position="89"/>
        <end position="100"/>
    </location>
</feature>
<dbReference type="InterPro" id="IPR016064">
    <property type="entry name" value="NAD/diacylglycerol_kinase_sf"/>
</dbReference>
<evidence type="ECO:0000313" key="11">
    <source>
        <dbReference type="RefSeq" id="XP_030385372.1"/>
    </source>
</evidence>
<keyword evidence="5" id="KW-0067">ATP-binding</keyword>
<dbReference type="GeneID" id="115632383"/>
<evidence type="ECO:0000256" key="1">
    <source>
        <dbReference type="ARBA" id="ARBA00004308"/>
    </source>
</evidence>
<evidence type="ECO:0000256" key="5">
    <source>
        <dbReference type="ARBA" id="ARBA00022840"/>
    </source>
</evidence>
<dbReference type="EC" id="2.7.1.91" evidence="7"/>
<dbReference type="GO" id="GO:0046512">
    <property type="term" value="P:sphingosine biosynthetic process"/>
    <property type="evidence" value="ECO:0007669"/>
    <property type="project" value="TreeGrafter"/>
</dbReference>
<dbReference type="GO" id="GO:0012505">
    <property type="term" value="C:endomembrane system"/>
    <property type="evidence" value="ECO:0007669"/>
    <property type="project" value="UniProtKB-SubCell"/>
</dbReference>
<dbReference type="AlphaFoldDB" id="A0A6J2UE27"/>
<dbReference type="GO" id="GO:0005524">
    <property type="term" value="F:ATP binding"/>
    <property type="evidence" value="ECO:0007669"/>
    <property type="project" value="UniProtKB-KW"/>
</dbReference>
<keyword evidence="3" id="KW-0547">Nucleotide-binding</keyword>
<dbReference type="OrthoDB" id="3853857at2759"/>
<proteinExistence type="predicted"/>
<dbReference type="InterPro" id="IPR001206">
    <property type="entry name" value="Diacylglycerol_kinase_cat_dom"/>
</dbReference>
<feature type="region of interest" description="Disordered" evidence="8">
    <location>
        <begin position="89"/>
        <end position="114"/>
    </location>
</feature>
<accession>A0A6J2UE27</accession>
<keyword evidence="2" id="KW-0808">Transferase</keyword>
<dbReference type="Pfam" id="PF00781">
    <property type="entry name" value="DAGK_cat"/>
    <property type="match status" value="1"/>
</dbReference>
<dbReference type="CTD" id="326219"/>
<keyword evidence="6" id="KW-0472">Membrane</keyword>
<evidence type="ECO:0000256" key="4">
    <source>
        <dbReference type="ARBA" id="ARBA00022777"/>
    </source>
</evidence>
<keyword evidence="10" id="KW-1185">Reference proteome</keyword>
<dbReference type="PANTHER" id="PTHR12358:SF112">
    <property type="entry name" value="LD11247P-RELATED"/>
    <property type="match status" value="1"/>
</dbReference>
<dbReference type="GO" id="GO:0005737">
    <property type="term" value="C:cytoplasm"/>
    <property type="evidence" value="ECO:0007669"/>
    <property type="project" value="TreeGrafter"/>
</dbReference>
<dbReference type="GO" id="GO:0008481">
    <property type="term" value="F:sphingosine kinase activity"/>
    <property type="evidence" value="ECO:0007669"/>
    <property type="project" value="UniProtKB-EC"/>
</dbReference>
<evidence type="ECO:0000256" key="8">
    <source>
        <dbReference type="SAM" id="MobiDB-lite"/>
    </source>
</evidence>
<protein>
    <recommendedName>
        <fullName evidence="7">sphingosine kinase</fullName>
        <ecNumber evidence="7">2.7.1.91</ecNumber>
    </recommendedName>
</protein>
<dbReference type="FunFam" id="3.40.50.10330:FF:000005">
    <property type="entry name" value="Sphingosine kinase 2"/>
    <property type="match status" value="1"/>
</dbReference>
<reference evidence="11" key="1">
    <citation type="submission" date="2025-08" db="UniProtKB">
        <authorList>
            <consortium name="RefSeq"/>
        </authorList>
    </citation>
    <scope>IDENTIFICATION</scope>
    <source>
        <strain evidence="11">11010-0011.00</strain>
        <tissue evidence="11">Whole body</tissue>
    </source>
</reference>
<evidence type="ECO:0000313" key="10">
    <source>
        <dbReference type="Proteomes" id="UP000504634"/>
    </source>
</evidence>
<dbReference type="SUPFAM" id="SSF111331">
    <property type="entry name" value="NAD kinase/diacylglycerol kinase-like"/>
    <property type="match status" value="1"/>
</dbReference>
<feature type="domain" description="DAGKc" evidence="9">
    <location>
        <begin position="206"/>
        <end position="352"/>
    </location>
</feature>
<evidence type="ECO:0000256" key="7">
    <source>
        <dbReference type="ARBA" id="ARBA00044037"/>
    </source>
</evidence>
<evidence type="ECO:0000259" key="9">
    <source>
        <dbReference type="PROSITE" id="PS50146"/>
    </source>
</evidence>
<organism evidence="10 11">
    <name type="scientific">Drosophila lebanonensis</name>
    <name type="common">Fruit fly</name>
    <name type="synonym">Scaptodrosophila lebanonensis</name>
    <dbReference type="NCBI Taxonomy" id="7225"/>
    <lineage>
        <taxon>Eukaryota</taxon>
        <taxon>Metazoa</taxon>
        <taxon>Ecdysozoa</taxon>
        <taxon>Arthropoda</taxon>
        <taxon>Hexapoda</taxon>
        <taxon>Insecta</taxon>
        <taxon>Pterygota</taxon>
        <taxon>Neoptera</taxon>
        <taxon>Endopterygota</taxon>
        <taxon>Diptera</taxon>
        <taxon>Brachycera</taxon>
        <taxon>Muscomorpha</taxon>
        <taxon>Ephydroidea</taxon>
        <taxon>Drosophilidae</taxon>
        <taxon>Scaptodrosophila</taxon>
    </lineage>
</organism>
<dbReference type="GO" id="GO:0016020">
    <property type="term" value="C:membrane"/>
    <property type="evidence" value="ECO:0007669"/>
    <property type="project" value="TreeGrafter"/>
</dbReference>
<evidence type="ECO:0000256" key="3">
    <source>
        <dbReference type="ARBA" id="ARBA00022741"/>
    </source>
</evidence>
<dbReference type="Pfam" id="PF19279">
    <property type="entry name" value="YegS_C"/>
    <property type="match status" value="1"/>
</dbReference>
<evidence type="ECO:0000256" key="6">
    <source>
        <dbReference type="ARBA" id="ARBA00023136"/>
    </source>
</evidence>
<keyword evidence="4 11" id="KW-0418">Kinase</keyword>
<dbReference type="Gene3D" id="3.40.50.10330">
    <property type="entry name" value="Probable inorganic polyphosphate/atp-NAD kinase, domain 1"/>
    <property type="match status" value="1"/>
</dbReference>
<dbReference type="Gene3D" id="2.60.200.40">
    <property type="match status" value="1"/>
</dbReference>
<dbReference type="GO" id="GO:0042981">
    <property type="term" value="P:regulation of apoptotic process"/>
    <property type="evidence" value="ECO:0007669"/>
    <property type="project" value="UniProtKB-ARBA"/>
</dbReference>
<gene>
    <name evidence="11" type="primary">LOC115632383</name>
</gene>
<dbReference type="SMART" id="SM00046">
    <property type="entry name" value="DAGKc"/>
    <property type="match status" value="1"/>
</dbReference>
<evidence type="ECO:0000256" key="2">
    <source>
        <dbReference type="ARBA" id="ARBA00022679"/>
    </source>
</evidence>
<dbReference type="PROSITE" id="PS50146">
    <property type="entry name" value="DAGK"/>
    <property type="match status" value="1"/>
</dbReference>